<accession>A0AAD5Z4F9</accession>
<name>A0AAD5Z4F9_9POAL</name>
<protein>
    <recommendedName>
        <fullName evidence="1">F-box/LRR-repeat protein 15/At3g58940/PEG3-like LRR domain-containing protein</fullName>
    </recommendedName>
</protein>
<evidence type="ECO:0000313" key="3">
    <source>
        <dbReference type="Proteomes" id="UP001210211"/>
    </source>
</evidence>
<dbReference type="InterPro" id="IPR053197">
    <property type="entry name" value="F-box_SCFL_complex_component"/>
</dbReference>
<keyword evidence="3" id="KW-1185">Reference proteome</keyword>
<dbReference type="Pfam" id="PF24758">
    <property type="entry name" value="LRR_At5g56370"/>
    <property type="match status" value="1"/>
</dbReference>
<comment type="caution">
    <text evidence="2">The sequence shown here is derived from an EMBL/GenBank/DDBJ whole genome shotgun (WGS) entry which is preliminary data.</text>
</comment>
<reference evidence="2 3" key="1">
    <citation type="journal article" date="2022" name="Cell">
        <title>Repeat-based holocentromeres influence genome architecture and karyotype evolution.</title>
        <authorList>
            <person name="Hofstatter P.G."/>
            <person name="Thangavel G."/>
            <person name="Lux T."/>
            <person name="Neumann P."/>
            <person name="Vondrak T."/>
            <person name="Novak P."/>
            <person name="Zhang M."/>
            <person name="Costa L."/>
            <person name="Castellani M."/>
            <person name="Scott A."/>
            <person name="Toegelov H."/>
            <person name="Fuchs J."/>
            <person name="Mata-Sucre Y."/>
            <person name="Dias Y."/>
            <person name="Vanzela A.L.L."/>
            <person name="Huettel B."/>
            <person name="Almeida C.C.S."/>
            <person name="Simkova H."/>
            <person name="Souza G."/>
            <person name="Pedrosa-Harand A."/>
            <person name="Macas J."/>
            <person name="Mayer K.F.X."/>
            <person name="Houben A."/>
            <person name="Marques A."/>
        </authorList>
    </citation>
    <scope>NUCLEOTIDE SEQUENCE [LARGE SCALE GENOMIC DNA]</scope>
    <source>
        <strain evidence="2">RhyTen1mFocal</strain>
    </source>
</reference>
<dbReference type="SUPFAM" id="SSF52047">
    <property type="entry name" value="RNI-like"/>
    <property type="match status" value="1"/>
</dbReference>
<dbReference type="Gene3D" id="3.80.10.10">
    <property type="entry name" value="Ribonuclease Inhibitor"/>
    <property type="match status" value="1"/>
</dbReference>
<dbReference type="InterPro" id="IPR032675">
    <property type="entry name" value="LRR_dom_sf"/>
</dbReference>
<dbReference type="EMBL" id="JAMRDG010000002">
    <property type="protein sequence ID" value="KAJ3686712.1"/>
    <property type="molecule type" value="Genomic_DNA"/>
</dbReference>
<dbReference type="InterPro" id="IPR055411">
    <property type="entry name" value="LRR_FXL15/At3g58940/PEG3-like"/>
</dbReference>
<proteinExistence type="predicted"/>
<dbReference type="Proteomes" id="UP001210211">
    <property type="component" value="Unassembled WGS sequence"/>
</dbReference>
<dbReference type="PANTHER" id="PTHR34223:SF51">
    <property type="entry name" value="OS06G0556300 PROTEIN"/>
    <property type="match status" value="1"/>
</dbReference>
<organism evidence="2 3">
    <name type="scientific">Rhynchospora tenuis</name>
    <dbReference type="NCBI Taxonomy" id="198213"/>
    <lineage>
        <taxon>Eukaryota</taxon>
        <taxon>Viridiplantae</taxon>
        <taxon>Streptophyta</taxon>
        <taxon>Embryophyta</taxon>
        <taxon>Tracheophyta</taxon>
        <taxon>Spermatophyta</taxon>
        <taxon>Magnoliopsida</taxon>
        <taxon>Liliopsida</taxon>
        <taxon>Poales</taxon>
        <taxon>Cyperaceae</taxon>
        <taxon>Cyperoideae</taxon>
        <taxon>Rhynchosporeae</taxon>
        <taxon>Rhynchospora</taxon>
    </lineage>
</organism>
<evidence type="ECO:0000259" key="1">
    <source>
        <dbReference type="Pfam" id="PF24758"/>
    </source>
</evidence>
<dbReference type="AlphaFoldDB" id="A0AAD5Z4F9"/>
<dbReference type="PANTHER" id="PTHR34223">
    <property type="entry name" value="OS11G0201299 PROTEIN"/>
    <property type="match status" value="1"/>
</dbReference>
<gene>
    <name evidence="2" type="ORF">LUZ61_015876</name>
</gene>
<evidence type="ECO:0000313" key="2">
    <source>
        <dbReference type="EMBL" id="KAJ3686712.1"/>
    </source>
</evidence>
<sequence>MTAVIFTESYNFQVPDSVFTSESLHELVFELAYEAISPRSVNLPRLKMLTFKCIEIKDGVMEKLLSGLPSLEEMVLHDCILDSGCISSNTLKHLVPDGCHNETTYPPEILISIPSLASLEMNIRDMGILKFKRLESLVKAHIHFEEFSDEEPLFLTALSNVTSLELVLSISAQMDMKALERKITGFPDFHNLKTLKIGGWCMIHDFNLVARFLLRAPNLKNLTLLHREVCQYEVL</sequence>
<feature type="domain" description="F-box/LRR-repeat protein 15/At3g58940/PEG3-like LRR" evidence="1">
    <location>
        <begin position="10"/>
        <end position="97"/>
    </location>
</feature>